<comment type="caution">
    <text evidence="1">The sequence shown here is derived from an EMBL/GenBank/DDBJ whole genome shotgun (WGS) entry which is preliminary data.</text>
</comment>
<name>A0A1J5P6F3_9ZZZZ</name>
<accession>A0A1J5P6F3</accession>
<evidence type="ECO:0000313" key="1">
    <source>
        <dbReference type="EMBL" id="OIQ63004.1"/>
    </source>
</evidence>
<proteinExistence type="predicted"/>
<reference evidence="1" key="1">
    <citation type="submission" date="2016-10" db="EMBL/GenBank/DDBJ databases">
        <title>Sequence of Gallionella enrichment culture.</title>
        <authorList>
            <person name="Poehlein A."/>
            <person name="Muehling M."/>
            <person name="Daniel R."/>
        </authorList>
    </citation>
    <scope>NUCLEOTIDE SEQUENCE</scope>
</reference>
<sequence>MPNAAANPRSYWSTNSRIGCSYSFTPRLRQRVSESLTLPELEKREGIVIATTFSEPIVSVAKAKVSALSIPPEDPTTTCLKPQRRA</sequence>
<dbReference type="AlphaFoldDB" id="A0A1J5P6F3"/>
<dbReference type="EMBL" id="MLJW01009398">
    <property type="protein sequence ID" value="OIQ63004.1"/>
    <property type="molecule type" value="Genomic_DNA"/>
</dbReference>
<gene>
    <name evidence="1" type="ORF">GALL_554610</name>
</gene>
<protein>
    <submittedName>
        <fullName evidence="1">Uncharacterized protein</fullName>
    </submittedName>
</protein>
<organism evidence="1">
    <name type="scientific">mine drainage metagenome</name>
    <dbReference type="NCBI Taxonomy" id="410659"/>
    <lineage>
        <taxon>unclassified sequences</taxon>
        <taxon>metagenomes</taxon>
        <taxon>ecological metagenomes</taxon>
    </lineage>
</organism>